<feature type="compositionally biased region" description="Polar residues" evidence="1">
    <location>
        <begin position="553"/>
        <end position="565"/>
    </location>
</feature>
<dbReference type="Gene3D" id="2.60.120.10">
    <property type="entry name" value="Jelly Rolls"/>
    <property type="match status" value="1"/>
</dbReference>
<feature type="compositionally biased region" description="Basic and acidic residues" evidence="1">
    <location>
        <begin position="928"/>
        <end position="944"/>
    </location>
</feature>
<reference evidence="2 4" key="1">
    <citation type="journal article" date="2014" name="BMC Genomics">
        <title>Genome sequence of Anopheles sinensis provides insight into genetics basis of mosquito competence for malaria parasites.</title>
        <authorList>
            <person name="Zhou D."/>
            <person name="Zhang D."/>
            <person name="Ding G."/>
            <person name="Shi L."/>
            <person name="Hou Q."/>
            <person name="Ye Y."/>
            <person name="Xu Y."/>
            <person name="Zhou H."/>
            <person name="Xiong C."/>
            <person name="Li S."/>
            <person name="Yu J."/>
            <person name="Hong S."/>
            <person name="Yu X."/>
            <person name="Zou P."/>
            <person name="Chen C."/>
            <person name="Chang X."/>
            <person name="Wang W."/>
            <person name="Lv Y."/>
            <person name="Sun Y."/>
            <person name="Ma L."/>
            <person name="Shen B."/>
            <person name="Zhu C."/>
        </authorList>
    </citation>
    <scope>NUCLEOTIDE SEQUENCE [LARGE SCALE GENOMIC DNA]</scope>
</reference>
<organism evidence="2">
    <name type="scientific">Anopheles sinensis</name>
    <name type="common">Mosquito</name>
    <dbReference type="NCBI Taxonomy" id="74873"/>
    <lineage>
        <taxon>Eukaryota</taxon>
        <taxon>Metazoa</taxon>
        <taxon>Ecdysozoa</taxon>
        <taxon>Arthropoda</taxon>
        <taxon>Hexapoda</taxon>
        <taxon>Insecta</taxon>
        <taxon>Pterygota</taxon>
        <taxon>Neoptera</taxon>
        <taxon>Endopterygota</taxon>
        <taxon>Diptera</taxon>
        <taxon>Nematocera</taxon>
        <taxon>Culicoidea</taxon>
        <taxon>Culicidae</taxon>
        <taxon>Anophelinae</taxon>
        <taxon>Anopheles</taxon>
    </lineage>
</organism>
<protein>
    <recommendedName>
        <fullName evidence="5">Mif2/CENP-C cupin domain-containing protein</fullName>
    </recommendedName>
</protein>
<name>A0A084VCX7_ANOSI</name>
<dbReference type="STRING" id="74873.A0A084VCX7"/>
<feature type="compositionally biased region" description="Polar residues" evidence="1">
    <location>
        <begin position="51"/>
        <end position="61"/>
    </location>
</feature>
<feature type="compositionally biased region" description="Polar residues" evidence="1">
    <location>
        <begin position="987"/>
        <end position="996"/>
    </location>
</feature>
<evidence type="ECO:0000313" key="3">
    <source>
        <dbReference type="EnsemblMetazoa" id="ASIC002749-PA"/>
    </source>
</evidence>
<feature type="region of interest" description="Disordered" evidence="1">
    <location>
        <begin position="487"/>
        <end position="573"/>
    </location>
</feature>
<feature type="compositionally biased region" description="Acidic residues" evidence="1">
    <location>
        <begin position="375"/>
        <end position="385"/>
    </location>
</feature>
<feature type="compositionally biased region" description="Basic and acidic residues" evidence="1">
    <location>
        <begin position="725"/>
        <end position="737"/>
    </location>
</feature>
<feature type="compositionally biased region" description="Basic and acidic residues" evidence="1">
    <location>
        <begin position="493"/>
        <end position="515"/>
    </location>
</feature>
<feature type="region of interest" description="Disordered" evidence="1">
    <location>
        <begin position="892"/>
        <end position="1020"/>
    </location>
</feature>
<feature type="region of interest" description="Disordered" evidence="1">
    <location>
        <begin position="51"/>
        <end position="80"/>
    </location>
</feature>
<feature type="compositionally biased region" description="Polar residues" evidence="1">
    <location>
        <begin position="1177"/>
        <end position="1189"/>
    </location>
</feature>
<gene>
    <name evidence="2" type="ORF">ZHAS_00002749</name>
</gene>
<feature type="compositionally biased region" description="Low complexity" evidence="1">
    <location>
        <begin position="946"/>
        <end position="958"/>
    </location>
</feature>
<evidence type="ECO:0008006" key="5">
    <source>
        <dbReference type="Google" id="ProtNLM"/>
    </source>
</evidence>
<feature type="compositionally biased region" description="Basic and acidic residues" evidence="1">
    <location>
        <begin position="999"/>
        <end position="1017"/>
    </location>
</feature>
<dbReference type="InterPro" id="IPR014710">
    <property type="entry name" value="RmlC-like_jellyroll"/>
</dbReference>
<dbReference type="VEuPathDB" id="VectorBase:ASIS017034"/>
<reference evidence="3" key="2">
    <citation type="submission" date="2020-05" db="UniProtKB">
        <authorList>
            <consortium name="EnsemblMetazoa"/>
        </authorList>
    </citation>
    <scope>IDENTIFICATION</scope>
</reference>
<feature type="region of interest" description="Disordered" evidence="1">
    <location>
        <begin position="362"/>
        <end position="449"/>
    </location>
</feature>
<feature type="compositionally biased region" description="Basic and acidic residues" evidence="1">
    <location>
        <begin position="1058"/>
        <end position="1067"/>
    </location>
</feature>
<accession>A0A084VCX7</accession>
<feature type="compositionally biased region" description="Basic residues" evidence="1">
    <location>
        <begin position="389"/>
        <end position="400"/>
    </location>
</feature>
<dbReference type="VEuPathDB" id="VectorBase:ASIC002749"/>
<dbReference type="Proteomes" id="UP000030765">
    <property type="component" value="Unassembled WGS sequence"/>
</dbReference>
<dbReference type="EMBL" id="ATLV01010990">
    <property type="status" value="NOT_ANNOTATED_CDS"/>
    <property type="molecule type" value="Genomic_DNA"/>
</dbReference>
<keyword evidence="4" id="KW-1185">Reference proteome</keyword>
<dbReference type="EnsemblMetazoa" id="ASIC002749-RA">
    <property type="protein sequence ID" value="ASIC002749-PA"/>
    <property type="gene ID" value="ASIC002749"/>
</dbReference>
<feature type="compositionally biased region" description="Basic and acidic residues" evidence="1">
    <location>
        <begin position="901"/>
        <end position="912"/>
    </location>
</feature>
<feature type="region of interest" description="Disordered" evidence="1">
    <location>
        <begin position="714"/>
        <end position="873"/>
    </location>
</feature>
<evidence type="ECO:0000313" key="4">
    <source>
        <dbReference type="Proteomes" id="UP000030765"/>
    </source>
</evidence>
<dbReference type="OrthoDB" id="7740352at2759"/>
<feature type="compositionally biased region" description="Basic and acidic residues" evidence="1">
    <location>
        <begin position="1122"/>
        <end position="1134"/>
    </location>
</feature>
<feature type="compositionally biased region" description="Basic residues" evidence="1">
    <location>
        <begin position="1068"/>
        <end position="1078"/>
    </location>
</feature>
<feature type="region of interest" description="Disordered" evidence="1">
    <location>
        <begin position="101"/>
        <end position="153"/>
    </location>
</feature>
<feature type="compositionally biased region" description="Acidic residues" evidence="1">
    <location>
        <begin position="614"/>
        <end position="624"/>
    </location>
</feature>
<feature type="compositionally biased region" description="Pro residues" evidence="1">
    <location>
        <begin position="965"/>
        <end position="975"/>
    </location>
</feature>
<proteinExistence type="predicted"/>
<dbReference type="OMA" id="SIQMEML"/>
<feature type="region of interest" description="Disordered" evidence="1">
    <location>
        <begin position="607"/>
        <end position="701"/>
    </location>
</feature>
<sequence>MRENALDSSDGHMLIDYIRRKQGAGRPRLNLLLDGAENPINFRLDHLQPLAASTPSSTTNDAADAPPMETDPGTASINASPGIALVQPHSVNNRIASFITPSKSAVSSTPASAGSRECNPKSPPPPGRGSPVHHHLLSPSRIPVQRASSGTNLSRKTLIKECQRANQMKCELLRQIVSSTPKPGEKLQRSNDNFMSIRETISPIYEERGAPVVARVDAVQAQLNGTVPATQDQPDAIDRNAREITPPPEDMVVVPETPSPVHKSPARAASPFSALKMYRSPSMRKLTDQQQRNSMAVKQHQQPKRSMAVDALRIDESVEYTPQKSILKRRSTKVSVEAMVVSPSPRNRVSFSEQLVSVREMSPAYVRSPRHSDVTSDESSEDEEENYKVRQKKDAHRTSHGQKSVCTVLRSSTARPTVELRKSQLTRSEAIDEPVEPSPPNGTNVESERAWQTVEKQLEAMHSEGRSPNRQQSLIRRSLSFDDIIRHGVVPQEDDRPMENADQNEPEKGRSKQNREPPSPNAKPSTVSSPTDRRKNQTNSDAVNMVVEDLAGNGSSDDSSRQESTGLDDRRSDAILDAKASQHRTISSPMAITNIDTPRTVMMEIYDPPSAFCDDNDDSNDDNDDSSRSDNVQNEVEAPTRTTTVTDPPGQSGAVSKSRKRRSVSPRPKEPEAGAEASGEMRQNVVKKHERIVSVSSPQDHVSFKLTTFVDRLVSQEEPALPLERPADGDKEVRRETIVVPSKRRRAKPSLDNATESYFQAVEQPPKKQDAKSRRGSQRRKLFAREKSGMMDELDENIPSPEPLPVTQEDEVLVPETQRATQDDEVLVPETQPATQDDQVVVPETQLVTQDDEAVPATQPPVPTKDVHARRGPMTKPLAVIIERLSMATLKRLQEDQGAGNKKDATKKNVEEKEQEEAVVGTSQPKSAIEEKQNTEPSEKDDKQASSSSSSTGSDGIDSGMGGTSPPPPPPPAPKAPRGRPKRATKNTDNNVQRQGQKYWKDVSNELRQHVESEGVRKSNRKRCLSKQVLMRNPFLASTDSPKYVMPTFDEIMDMYEQQEKAREKPKPAVKKTKKVPKKPIPTETRFDDDGFRIPPVPITDGSTQTSAGKKRQKPEAVTTNRDGHRPYNGESHDSGLSSAVLTNDDVTETLPPPQRQKPSSSATVSSTVDGDPNGQRGAQSTVSASVGSTEDLLTAKRQAMDWMYMLMENQQQRQPGLTAVEIQGFTHCSIDHLTFQRRGDIEYSFYIYSKFDNFGFVRFLPNAKKKMTRLANSHLKFLILYGSLTFAINGVEVKAVGGDFLLLPIGSSYNVLNGPDVSLMFMIKTITGLRQ</sequence>
<feature type="compositionally biased region" description="Polar residues" evidence="1">
    <location>
        <begin position="101"/>
        <end position="112"/>
    </location>
</feature>
<feature type="compositionally biased region" description="Polar residues" evidence="1">
    <location>
        <begin position="1157"/>
        <end position="1169"/>
    </location>
</feature>
<feature type="region of interest" description="Disordered" evidence="1">
    <location>
        <begin position="1058"/>
        <end position="1190"/>
    </location>
</feature>
<dbReference type="EMBL" id="KE524630">
    <property type="protein sequence ID" value="KFB35821.1"/>
    <property type="molecule type" value="Genomic_DNA"/>
</dbReference>
<feature type="compositionally biased region" description="Polar residues" evidence="1">
    <location>
        <begin position="401"/>
        <end position="415"/>
    </location>
</feature>
<evidence type="ECO:0000313" key="2">
    <source>
        <dbReference type="EMBL" id="KFB35821.1"/>
    </source>
</evidence>
<evidence type="ECO:0000256" key="1">
    <source>
        <dbReference type="SAM" id="MobiDB-lite"/>
    </source>
</evidence>